<dbReference type="EMBL" id="JABANP010000010">
    <property type="protein sequence ID" value="KAF4696537.1"/>
    <property type="molecule type" value="Genomic_DNA"/>
</dbReference>
<organism evidence="2 3">
    <name type="scientific">Perkinsus olseni</name>
    <name type="common">Perkinsus atlanticus</name>
    <dbReference type="NCBI Taxonomy" id="32597"/>
    <lineage>
        <taxon>Eukaryota</taxon>
        <taxon>Sar</taxon>
        <taxon>Alveolata</taxon>
        <taxon>Perkinsozoa</taxon>
        <taxon>Perkinsea</taxon>
        <taxon>Perkinsida</taxon>
        <taxon>Perkinsidae</taxon>
        <taxon>Perkinsus</taxon>
    </lineage>
</organism>
<evidence type="ECO:0000256" key="1">
    <source>
        <dbReference type="SAM" id="MobiDB-lite"/>
    </source>
</evidence>
<dbReference type="AlphaFoldDB" id="A0A7J6PKU0"/>
<feature type="compositionally biased region" description="Low complexity" evidence="1">
    <location>
        <begin position="155"/>
        <end position="166"/>
    </location>
</feature>
<name>A0A7J6PKU0_PEROL</name>
<feature type="compositionally biased region" description="Basic and acidic residues" evidence="1">
    <location>
        <begin position="223"/>
        <end position="232"/>
    </location>
</feature>
<feature type="compositionally biased region" description="Basic and acidic residues" evidence="1">
    <location>
        <begin position="185"/>
        <end position="207"/>
    </location>
</feature>
<gene>
    <name evidence="2" type="ORF">FOZ60_000226</name>
</gene>
<dbReference type="Proteomes" id="UP000541610">
    <property type="component" value="Unassembled WGS sequence"/>
</dbReference>
<dbReference type="OrthoDB" id="10594077at2759"/>
<feature type="compositionally biased region" description="Basic residues" evidence="1">
    <location>
        <begin position="115"/>
        <end position="124"/>
    </location>
</feature>
<comment type="caution">
    <text evidence="2">The sequence shown here is derived from an EMBL/GenBank/DDBJ whole genome shotgun (WGS) entry which is preliminary data.</text>
</comment>
<protein>
    <submittedName>
        <fullName evidence="2">Uncharacterized protein</fullName>
    </submittedName>
</protein>
<feature type="region of interest" description="Disordered" evidence="1">
    <location>
        <begin position="105"/>
        <end position="291"/>
    </location>
</feature>
<sequence>MTAPQRSCILCEEERAKRIVAEAEVAKIQRAYIGLLTELEALGRRSEEGSIHSGGPADNDGSGDTTKESVELTQYLEIVLDWILKDFEVDLRKKALARLNTLNPRTEALPDPKRLLHSRPRRASSPKAAVPSDGLRKGPSCESSHKRVGYGREGPPAALSQPSSPATKWTWTTTQSHSVPSSSRDAPKSSEPHRRVRRSSSEDRRASSDVVRAPTSRRLWALQRDHDDAQVHHERHRITRGPPNVPQARDFSSKQQYTAAVRPPHSRSQLIGRLEGRDGGTAEPHSPDSLS</sequence>
<evidence type="ECO:0000313" key="3">
    <source>
        <dbReference type="Proteomes" id="UP000541610"/>
    </source>
</evidence>
<reference evidence="2 3" key="1">
    <citation type="submission" date="2020-04" db="EMBL/GenBank/DDBJ databases">
        <title>Perkinsus olseni comparative genomics.</title>
        <authorList>
            <person name="Bogema D.R."/>
        </authorList>
    </citation>
    <scope>NUCLEOTIDE SEQUENCE [LARGE SCALE GENOMIC DNA]</scope>
    <source>
        <strain evidence="2">00978-12</strain>
    </source>
</reference>
<evidence type="ECO:0000313" key="2">
    <source>
        <dbReference type="EMBL" id="KAF4696537.1"/>
    </source>
</evidence>
<proteinExistence type="predicted"/>
<feature type="region of interest" description="Disordered" evidence="1">
    <location>
        <begin position="46"/>
        <end position="68"/>
    </location>
</feature>
<accession>A0A7J6PKU0</accession>
<feature type="compositionally biased region" description="Polar residues" evidence="1">
    <location>
        <begin position="167"/>
        <end position="184"/>
    </location>
</feature>